<organism evidence="1 2">
    <name type="scientific">Meridianimarinicoccus aquatilis</name>
    <dbReference type="NCBI Taxonomy" id="2552766"/>
    <lineage>
        <taxon>Bacteria</taxon>
        <taxon>Pseudomonadati</taxon>
        <taxon>Pseudomonadota</taxon>
        <taxon>Alphaproteobacteria</taxon>
        <taxon>Rhodobacterales</taxon>
        <taxon>Paracoccaceae</taxon>
        <taxon>Meridianimarinicoccus</taxon>
    </lineage>
</organism>
<reference evidence="1 2" key="1">
    <citation type="submission" date="2019-03" db="EMBL/GenBank/DDBJ databases">
        <title>Rhodobacteraceae bacterium SM1902, a new member of the family Rhodobacteraceae isolated from Yantai.</title>
        <authorList>
            <person name="Sun Y."/>
        </authorList>
    </citation>
    <scope>NUCLEOTIDE SEQUENCE [LARGE SCALE GENOMIC DNA]</scope>
    <source>
        <strain evidence="1 2">SM1902</strain>
    </source>
</reference>
<protein>
    <recommendedName>
        <fullName evidence="3">Sulfotransferase family protein</fullName>
    </recommendedName>
</protein>
<proteinExistence type="predicted"/>
<dbReference type="InterPro" id="IPR027417">
    <property type="entry name" value="P-loop_NTPase"/>
</dbReference>
<evidence type="ECO:0000313" key="1">
    <source>
        <dbReference type="EMBL" id="TDL86410.1"/>
    </source>
</evidence>
<keyword evidence="2" id="KW-1185">Reference proteome</keyword>
<dbReference type="Proteomes" id="UP000294562">
    <property type="component" value="Unassembled WGS sequence"/>
</dbReference>
<dbReference type="OrthoDB" id="7444642at2"/>
<accession>A0A4R6AQR6</accession>
<sequence length="255" mass="29081">MPIFRANDKLALYAHVPKCGGSAVSWYLTERFGLLAFHDNQFTRHDPRGVWSRTSPQHIDRVSLGRLFPEGFFDACFTIVRHPVDRIVSAYHFQLEVENCIPGNLPFTEWLEDLPERSAENLFAFDNHVRPMDDIVPEGAAVFHMEHGLDPLVPWFDALTGDCSGPRAFPRINERGNYAKVSGERTRPSEWDIARIAEIYARDFDRFGYAPDRKAPIAPAPTLTATQISERDAELQKFNSPMARLSRKLRRKLGA</sequence>
<dbReference type="GO" id="GO:0016020">
    <property type="term" value="C:membrane"/>
    <property type="evidence" value="ECO:0007669"/>
    <property type="project" value="InterPro"/>
</dbReference>
<dbReference type="GO" id="GO:0008146">
    <property type="term" value="F:sulfotransferase activity"/>
    <property type="evidence" value="ECO:0007669"/>
    <property type="project" value="InterPro"/>
</dbReference>
<dbReference type="AlphaFoldDB" id="A0A4R6AQR6"/>
<name>A0A4R6AQR6_9RHOB</name>
<evidence type="ECO:0008006" key="3">
    <source>
        <dbReference type="Google" id="ProtNLM"/>
    </source>
</evidence>
<comment type="caution">
    <text evidence="1">The sequence shown here is derived from an EMBL/GenBank/DDBJ whole genome shotgun (WGS) entry which is preliminary data.</text>
</comment>
<dbReference type="EMBL" id="SMZO01000031">
    <property type="protein sequence ID" value="TDL86410.1"/>
    <property type="molecule type" value="Genomic_DNA"/>
</dbReference>
<dbReference type="InterPro" id="IPR005331">
    <property type="entry name" value="Sulfotransferase"/>
</dbReference>
<dbReference type="Gene3D" id="3.40.50.300">
    <property type="entry name" value="P-loop containing nucleotide triphosphate hydrolases"/>
    <property type="match status" value="1"/>
</dbReference>
<dbReference type="SUPFAM" id="SSF52540">
    <property type="entry name" value="P-loop containing nucleoside triphosphate hydrolases"/>
    <property type="match status" value="1"/>
</dbReference>
<gene>
    <name evidence="1" type="ORF">E2L05_13345</name>
</gene>
<dbReference type="RefSeq" id="WP_133343403.1">
    <property type="nucleotide sequence ID" value="NZ_SMZO01000031.1"/>
</dbReference>
<dbReference type="Pfam" id="PF03567">
    <property type="entry name" value="Sulfotransfer_2"/>
    <property type="match status" value="1"/>
</dbReference>
<evidence type="ECO:0000313" key="2">
    <source>
        <dbReference type="Proteomes" id="UP000294562"/>
    </source>
</evidence>